<dbReference type="AlphaFoldDB" id="A0A6M3JMR7"/>
<sequence length="143" mass="16680">MSPDSKEIQETELRTMSNDKESGGASQRYGHNKQCSCEFDDIMFELSSEIALGEWKRNAQKAENILYHLWKESRGERFLHEPLPALYEIWRSVTDYEIGAFRRHYSKRNEHRVQKLKALGNTIVPQIAYIIMKAILESTDGSR</sequence>
<protein>
    <recommendedName>
        <fullName evidence="3">Methyltransferase</fullName>
    </recommendedName>
</protein>
<feature type="compositionally biased region" description="Basic and acidic residues" evidence="1">
    <location>
        <begin position="1"/>
        <end position="22"/>
    </location>
</feature>
<evidence type="ECO:0000256" key="1">
    <source>
        <dbReference type="SAM" id="MobiDB-lite"/>
    </source>
</evidence>
<evidence type="ECO:0000313" key="2">
    <source>
        <dbReference type="EMBL" id="QJA70528.1"/>
    </source>
</evidence>
<organism evidence="2">
    <name type="scientific">viral metagenome</name>
    <dbReference type="NCBI Taxonomy" id="1070528"/>
    <lineage>
        <taxon>unclassified sequences</taxon>
        <taxon>metagenomes</taxon>
        <taxon>organismal metagenomes</taxon>
    </lineage>
</organism>
<gene>
    <name evidence="2" type="ORF">MM415A03680_0006</name>
</gene>
<proteinExistence type="predicted"/>
<name>A0A6M3JMR7_9ZZZZ</name>
<accession>A0A6M3JMR7</accession>
<reference evidence="2" key="1">
    <citation type="submission" date="2020-03" db="EMBL/GenBank/DDBJ databases">
        <title>The deep terrestrial virosphere.</title>
        <authorList>
            <person name="Holmfeldt K."/>
            <person name="Nilsson E."/>
            <person name="Simone D."/>
            <person name="Lopez-Fernandez M."/>
            <person name="Wu X."/>
            <person name="de Brujin I."/>
            <person name="Lundin D."/>
            <person name="Andersson A."/>
            <person name="Bertilsson S."/>
            <person name="Dopson M."/>
        </authorList>
    </citation>
    <scope>NUCLEOTIDE SEQUENCE</scope>
    <source>
        <strain evidence="2">MM415A03680</strain>
    </source>
</reference>
<dbReference type="EMBL" id="MT141800">
    <property type="protein sequence ID" value="QJA70528.1"/>
    <property type="molecule type" value="Genomic_DNA"/>
</dbReference>
<evidence type="ECO:0008006" key="3">
    <source>
        <dbReference type="Google" id="ProtNLM"/>
    </source>
</evidence>
<feature type="region of interest" description="Disordered" evidence="1">
    <location>
        <begin position="1"/>
        <end position="30"/>
    </location>
</feature>